<protein>
    <recommendedName>
        <fullName evidence="18">Cytochrome P450</fullName>
    </recommendedName>
</protein>
<evidence type="ECO:0000256" key="2">
    <source>
        <dbReference type="ARBA" id="ARBA00004167"/>
    </source>
</evidence>
<dbReference type="InterPro" id="IPR017972">
    <property type="entry name" value="Cyt_P450_CS"/>
</dbReference>
<dbReference type="PANTHER" id="PTHR46300:SF7">
    <property type="entry name" value="P450, PUTATIVE (EUROFUNG)-RELATED"/>
    <property type="match status" value="1"/>
</dbReference>
<dbReference type="STRING" id="5643.A0A060SR01"/>
<accession>A0A060SR01</accession>
<evidence type="ECO:0000256" key="15">
    <source>
        <dbReference type="SAM" id="SignalP"/>
    </source>
</evidence>
<keyword evidence="10 13" id="KW-0408">Iron</keyword>
<proteinExistence type="inferred from homology"/>
<evidence type="ECO:0000256" key="1">
    <source>
        <dbReference type="ARBA" id="ARBA00001971"/>
    </source>
</evidence>
<dbReference type="OrthoDB" id="2789670at2759"/>
<feature type="binding site" description="axial binding residue" evidence="13">
    <location>
        <position position="394"/>
    </location>
    <ligand>
        <name>heme</name>
        <dbReference type="ChEBI" id="CHEBI:30413"/>
    </ligand>
    <ligandPart>
        <name>Fe</name>
        <dbReference type="ChEBI" id="CHEBI:18248"/>
    </ligandPart>
</feature>
<keyword evidence="15" id="KW-0732">Signal</keyword>
<feature type="chain" id="PRO_5001592535" description="Cytochrome P450" evidence="15">
    <location>
        <begin position="23"/>
        <end position="440"/>
    </location>
</feature>
<dbReference type="EMBL" id="CCBP010000392">
    <property type="protein sequence ID" value="CDO76601.1"/>
    <property type="molecule type" value="Genomic_DNA"/>
</dbReference>
<keyword evidence="8" id="KW-1133">Transmembrane helix</keyword>
<evidence type="ECO:0000256" key="8">
    <source>
        <dbReference type="ARBA" id="ARBA00022989"/>
    </source>
</evidence>
<dbReference type="CDD" id="cd11065">
    <property type="entry name" value="CYP64-like"/>
    <property type="match status" value="1"/>
</dbReference>
<dbReference type="GO" id="GO:0020037">
    <property type="term" value="F:heme binding"/>
    <property type="evidence" value="ECO:0007669"/>
    <property type="project" value="InterPro"/>
</dbReference>
<comment type="similarity">
    <text evidence="4 14">Belongs to the cytochrome P450 family.</text>
</comment>
<keyword evidence="11 14" id="KW-0503">Monooxygenase</keyword>
<dbReference type="Proteomes" id="UP000029665">
    <property type="component" value="Unassembled WGS sequence"/>
</dbReference>
<dbReference type="GO" id="GO:0016020">
    <property type="term" value="C:membrane"/>
    <property type="evidence" value="ECO:0007669"/>
    <property type="project" value="UniProtKB-SubCell"/>
</dbReference>
<gene>
    <name evidence="16" type="ORF">BN946_scf184868.g15</name>
</gene>
<evidence type="ECO:0000256" key="4">
    <source>
        <dbReference type="ARBA" id="ARBA00010617"/>
    </source>
</evidence>
<dbReference type="Pfam" id="PF00067">
    <property type="entry name" value="p450"/>
    <property type="match status" value="2"/>
</dbReference>
<comment type="pathway">
    <text evidence="3">Secondary metabolite biosynthesis.</text>
</comment>
<dbReference type="GO" id="GO:0004497">
    <property type="term" value="F:monooxygenase activity"/>
    <property type="evidence" value="ECO:0007669"/>
    <property type="project" value="UniProtKB-KW"/>
</dbReference>
<dbReference type="AlphaFoldDB" id="A0A060SR01"/>
<evidence type="ECO:0000256" key="3">
    <source>
        <dbReference type="ARBA" id="ARBA00005179"/>
    </source>
</evidence>
<evidence type="ECO:0000313" key="16">
    <source>
        <dbReference type="EMBL" id="CDO76601.1"/>
    </source>
</evidence>
<comment type="subcellular location">
    <subcellularLocation>
        <location evidence="2">Membrane</location>
        <topology evidence="2">Single-pass membrane protein</topology>
    </subcellularLocation>
</comment>
<evidence type="ECO:0000256" key="11">
    <source>
        <dbReference type="ARBA" id="ARBA00023033"/>
    </source>
</evidence>
<sequence length="440" mass="49447">MSEYSYAISLLVFLVVMVVVSARSSAARGQLPPGPGGLPLLGSVHKMPLKYQERQLYEWRKQYGDVIYLKLFRTPVVVLNTLQAATDVLTKRSAKHSDRPRMVLLAELMNQASSIPAMPYGERFRKHRKWMHEAVGTKERLNAYRSIQLREVHNLLKNLLSSPERFIQHCHLYVAAIMLEIAYGKRVDSLEDELVAVADRALEGINRAGTPGAMIVDFFPSLKMLPTWLPGAGFKRRALEVGVFVQTWKDTGYNIVKTALTRGALIAFMLAMTRNPDVLREAQEEIDKVVGNDRLPDFGDCGSLPYLDAMVEELYRLKAIPHRSTAEDEYLGYTIPAGSLVMPNIWGITRDPTIYPDPEEFRPERFIRRAGKDAGKGDIPLPSTYVFGFGRRICPGQELANPSLWLAMAQIIAAFDIRKPLDADGNEITPPAVFRSGFTR</sequence>
<evidence type="ECO:0000256" key="13">
    <source>
        <dbReference type="PIRSR" id="PIRSR602401-1"/>
    </source>
</evidence>
<evidence type="ECO:0000313" key="17">
    <source>
        <dbReference type="Proteomes" id="UP000029665"/>
    </source>
</evidence>
<evidence type="ECO:0000256" key="14">
    <source>
        <dbReference type="RuleBase" id="RU000461"/>
    </source>
</evidence>
<organism evidence="16 17">
    <name type="scientific">Pycnoporus cinnabarinus</name>
    <name type="common">Cinnabar-red polypore</name>
    <name type="synonym">Trametes cinnabarina</name>
    <dbReference type="NCBI Taxonomy" id="5643"/>
    <lineage>
        <taxon>Eukaryota</taxon>
        <taxon>Fungi</taxon>
        <taxon>Dikarya</taxon>
        <taxon>Basidiomycota</taxon>
        <taxon>Agaricomycotina</taxon>
        <taxon>Agaricomycetes</taxon>
        <taxon>Polyporales</taxon>
        <taxon>Polyporaceae</taxon>
        <taxon>Trametes</taxon>
    </lineage>
</organism>
<feature type="signal peptide" evidence="15">
    <location>
        <begin position="1"/>
        <end position="22"/>
    </location>
</feature>
<dbReference type="SUPFAM" id="SSF48264">
    <property type="entry name" value="Cytochrome P450"/>
    <property type="match status" value="1"/>
</dbReference>
<evidence type="ECO:0000256" key="9">
    <source>
        <dbReference type="ARBA" id="ARBA00023002"/>
    </source>
</evidence>
<dbReference type="GO" id="GO:0016705">
    <property type="term" value="F:oxidoreductase activity, acting on paired donors, with incorporation or reduction of molecular oxygen"/>
    <property type="evidence" value="ECO:0007669"/>
    <property type="project" value="InterPro"/>
</dbReference>
<evidence type="ECO:0000256" key="10">
    <source>
        <dbReference type="ARBA" id="ARBA00023004"/>
    </source>
</evidence>
<keyword evidence="6" id="KW-0812">Transmembrane</keyword>
<dbReference type="InterPro" id="IPR002401">
    <property type="entry name" value="Cyt_P450_E_grp-I"/>
</dbReference>
<keyword evidence="9 14" id="KW-0560">Oxidoreductase</keyword>
<name>A0A060SR01_PYCCI</name>
<keyword evidence="17" id="KW-1185">Reference proteome</keyword>
<keyword evidence="7 13" id="KW-0479">Metal-binding</keyword>
<dbReference type="Gene3D" id="1.10.630.10">
    <property type="entry name" value="Cytochrome P450"/>
    <property type="match status" value="2"/>
</dbReference>
<dbReference type="InterPro" id="IPR001128">
    <property type="entry name" value="Cyt_P450"/>
</dbReference>
<keyword evidence="5 13" id="KW-0349">Heme</keyword>
<dbReference type="OMA" id="ACKEAMR"/>
<dbReference type="PROSITE" id="PS00086">
    <property type="entry name" value="CYTOCHROME_P450"/>
    <property type="match status" value="1"/>
</dbReference>
<evidence type="ECO:0000256" key="7">
    <source>
        <dbReference type="ARBA" id="ARBA00022723"/>
    </source>
</evidence>
<dbReference type="PRINTS" id="PR00463">
    <property type="entry name" value="EP450I"/>
</dbReference>
<dbReference type="HOGENOM" id="CLU_001570_2_3_1"/>
<dbReference type="PANTHER" id="PTHR46300">
    <property type="entry name" value="P450, PUTATIVE (EUROFUNG)-RELATED-RELATED"/>
    <property type="match status" value="1"/>
</dbReference>
<dbReference type="InterPro" id="IPR050364">
    <property type="entry name" value="Cytochrome_P450_fung"/>
</dbReference>
<evidence type="ECO:0000256" key="5">
    <source>
        <dbReference type="ARBA" id="ARBA00022617"/>
    </source>
</evidence>
<dbReference type="PRINTS" id="PR00385">
    <property type="entry name" value="P450"/>
</dbReference>
<evidence type="ECO:0008006" key="18">
    <source>
        <dbReference type="Google" id="ProtNLM"/>
    </source>
</evidence>
<evidence type="ECO:0000256" key="12">
    <source>
        <dbReference type="ARBA" id="ARBA00023136"/>
    </source>
</evidence>
<keyword evidence="12" id="KW-0472">Membrane</keyword>
<dbReference type="GO" id="GO:0005506">
    <property type="term" value="F:iron ion binding"/>
    <property type="evidence" value="ECO:0007669"/>
    <property type="project" value="InterPro"/>
</dbReference>
<dbReference type="InterPro" id="IPR036396">
    <property type="entry name" value="Cyt_P450_sf"/>
</dbReference>
<evidence type="ECO:0000256" key="6">
    <source>
        <dbReference type="ARBA" id="ARBA00022692"/>
    </source>
</evidence>
<reference evidence="16" key="1">
    <citation type="submission" date="2014-01" db="EMBL/GenBank/DDBJ databases">
        <title>The genome of the white-rot fungus Pycnoporus cinnabarinus: a basidiomycete model with a versatile arsenal for lignocellulosic biomass breakdown.</title>
        <authorList>
            <person name="Levasseur A."/>
            <person name="Lomascolo A."/>
            <person name="Ruiz-Duenas F.J."/>
            <person name="Uzan E."/>
            <person name="Piumi F."/>
            <person name="Kues U."/>
            <person name="Ram A.F.J."/>
            <person name="Murat C."/>
            <person name="Haon M."/>
            <person name="Benoit I."/>
            <person name="Arfi Y."/>
            <person name="Chevret D."/>
            <person name="Drula E."/>
            <person name="Kwon M.J."/>
            <person name="Gouret P."/>
            <person name="Lesage-Meessen L."/>
            <person name="Lombard V."/>
            <person name="Mariette J."/>
            <person name="Noirot C."/>
            <person name="Park J."/>
            <person name="Patyshakuliyeva A."/>
            <person name="Wieneger R.A.B."/>
            <person name="Wosten H.A.B."/>
            <person name="Martin F."/>
            <person name="Coutinho P.M."/>
            <person name="de Vries R."/>
            <person name="Martinez A.T."/>
            <person name="Klopp C."/>
            <person name="Pontarotti P."/>
            <person name="Henrissat B."/>
            <person name="Record E."/>
        </authorList>
    </citation>
    <scope>NUCLEOTIDE SEQUENCE [LARGE SCALE GENOMIC DNA]</scope>
    <source>
        <strain evidence="16">BRFM137</strain>
    </source>
</reference>
<comment type="cofactor">
    <cofactor evidence="1 13">
        <name>heme</name>
        <dbReference type="ChEBI" id="CHEBI:30413"/>
    </cofactor>
</comment>
<comment type="caution">
    <text evidence="16">The sequence shown here is derived from an EMBL/GenBank/DDBJ whole genome shotgun (WGS) entry which is preliminary data.</text>
</comment>